<dbReference type="OrthoDB" id="3725564at2"/>
<evidence type="ECO:0000256" key="1">
    <source>
        <dbReference type="ARBA" id="ARBA00005564"/>
    </source>
</evidence>
<dbReference type="Proteomes" id="UP000224915">
    <property type="component" value="Unassembled WGS sequence"/>
</dbReference>
<dbReference type="SUPFAM" id="SSF50974">
    <property type="entry name" value="Nitrous oxide reductase, N-terminal domain"/>
    <property type="match status" value="2"/>
</dbReference>
<dbReference type="Pfam" id="PF10282">
    <property type="entry name" value="Lactonase"/>
    <property type="match status" value="1"/>
</dbReference>
<dbReference type="GO" id="GO:0005829">
    <property type="term" value="C:cytosol"/>
    <property type="evidence" value="ECO:0007669"/>
    <property type="project" value="TreeGrafter"/>
</dbReference>
<evidence type="ECO:0000313" key="3">
    <source>
        <dbReference type="Proteomes" id="UP000224915"/>
    </source>
</evidence>
<protein>
    <submittedName>
        <fullName evidence="2">6-phosphogluconolactonase</fullName>
    </submittedName>
</protein>
<dbReference type="InterPro" id="IPR015943">
    <property type="entry name" value="WD40/YVTN_repeat-like_dom_sf"/>
</dbReference>
<dbReference type="Gene3D" id="2.130.10.10">
    <property type="entry name" value="YVTN repeat-like/Quinoprotein amine dehydrogenase"/>
    <property type="match status" value="1"/>
</dbReference>
<organism evidence="2 3">
    <name type="scientific">Serinibacter salmoneus</name>
    <dbReference type="NCBI Taxonomy" id="556530"/>
    <lineage>
        <taxon>Bacteria</taxon>
        <taxon>Bacillati</taxon>
        <taxon>Actinomycetota</taxon>
        <taxon>Actinomycetes</taxon>
        <taxon>Micrococcales</taxon>
        <taxon>Beutenbergiaceae</taxon>
        <taxon>Serinibacter</taxon>
    </lineage>
</organism>
<comment type="caution">
    <text evidence="2">The sequence shown here is derived from an EMBL/GenBank/DDBJ whole genome shotgun (WGS) entry which is preliminary data.</text>
</comment>
<dbReference type="AlphaFoldDB" id="A0A2A9D4N5"/>
<name>A0A2A9D4N5_9MICO</name>
<gene>
    <name evidence="2" type="ORF">ATL40_2838</name>
</gene>
<dbReference type="RefSeq" id="WP_098470079.1">
    <property type="nucleotide sequence ID" value="NZ_PDJD01000001.1"/>
</dbReference>
<dbReference type="PANTHER" id="PTHR30344">
    <property type="entry name" value="6-PHOSPHOGLUCONOLACTONASE-RELATED"/>
    <property type="match status" value="1"/>
</dbReference>
<dbReference type="InterPro" id="IPR019405">
    <property type="entry name" value="Lactonase_7-beta_prop"/>
</dbReference>
<comment type="similarity">
    <text evidence="1">Belongs to the cycloisomerase 2 family.</text>
</comment>
<dbReference type="InterPro" id="IPR050282">
    <property type="entry name" value="Cycloisomerase_2"/>
</dbReference>
<dbReference type="PANTHER" id="PTHR30344:SF1">
    <property type="entry name" value="6-PHOSPHOGLUCONOLACTONASE"/>
    <property type="match status" value="1"/>
</dbReference>
<evidence type="ECO:0000313" key="2">
    <source>
        <dbReference type="EMBL" id="PFG21215.1"/>
    </source>
</evidence>
<accession>A0A2A9D4N5</accession>
<sequence>MTDSPLVLVANAKDGSIATFRLEGGELTRLAVTEGITGCSTFAIDADRDLVYAAVKGAAEGENPGILTLALDRETGVLAPRTRLDIPDGSLNYIALTHGGTGLLAASYGGGYGFSARITDGVVSAPVSELRHANLHSVLPSADGAHAYFVSLGEDLVAQFAIGEDMTLTPLAQPTVAAPEGVGPRHLQFNAAGDTVYVLTEFTAEVLRFARAATGELTLLDATPAADPSRGLRRSAFGLDPRENHAIWGADLHWGADERVLWASERCESTLGGLAVAPDGSLSAPAHFTDTEPQPRGFALSPDGAHLVAAGERSTTVSLYAVNGDVLTLLQQAETGNGANWVRFV</sequence>
<dbReference type="EMBL" id="PDJD01000001">
    <property type="protein sequence ID" value="PFG21215.1"/>
    <property type="molecule type" value="Genomic_DNA"/>
</dbReference>
<dbReference type="InterPro" id="IPR011045">
    <property type="entry name" value="N2O_reductase_N"/>
</dbReference>
<dbReference type="GO" id="GO:0017057">
    <property type="term" value="F:6-phosphogluconolactonase activity"/>
    <property type="evidence" value="ECO:0007669"/>
    <property type="project" value="TreeGrafter"/>
</dbReference>
<proteinExistence type="inferred from homology"/>
<keyword evidence="3" id="KW-1185">Reference proteome</keyword>
<reference evidence="2 3" key="1">
    <citation type="submission" date="2017-10" db="EMBL/GenBank/DDBJ databases">
        <title>Sequencing the genomes of 1000 actinobacteria strains.</title>
        <authorList>
            <person name="Klenk H.-P."/>
        </authorList>
    </citation>
    <scope>NUCLEOTIDE SEQUENCE [LARGE SCALE GENOMIC DNA]</scope>
    <source>
        <strain evidence="2 3">DSM 21801</strain>
    </source>
</reference>